<feature type="compositionally biased region" description="Low complexity" evidence="1">
    <location>
        <begin position="28"/>
        <end position="39"/>
    </location>
</feature>
<dbReference type="HOGENOM" id="CLU_074078_2_1_11"/>
<evidence type="ECO:0000313" key="2">
    <source>
        <dbReference type="EMBL" id="ACU71450.1"/>
    </source>
</evidence>
<dbReference type="eggNOG" id="COG1846">
    <property type="taxonomic scope" value="Bacteria"/>
</dbReference>
<dbReference type="AlphaFoldDB" id="C7PXJ7"/>
<keyword evidence="3" id="KW-1185">Reference proteome</keyword>
<dbReference type="EMBL" id="CP001700">
    <property type="protein sequence ID" value="ACU71450.1"/>
    <property type="molecule type" value="Genomic_DNA"/>
</dbReference>
<name>C7PXJ7_CATAD</name>
<feature type="compositionally biased region" description="Basic and acidic residues" evidence="1">
    <location>
        <begin position="49"/>
        <end position="68"/>
    </location>
</feature>
<organism evidence="2 3">
    <name type="scientific">Catenulispora acidiphila (strain DSM 44928 / JCM 14897 / NBRC 102108 / NRRL B-24433 / ID139908)</name>
    <dbReference type="NCBI Taxonomy" id="479433"/>
    <lineage>
        <taxon>Bacteria</taxon>
        <taxon>Bacillati</taxon>
        <taxon>Actinomycetota</taxon>
        <taxon>Actinomycetes</taxon>
        <taxon>Catenulisporales</taxon>
        <taxon>Catenulisporaceae</taxon>
        <taxon>Catenulispora</taxon>
    </lineage>
</organism>
<dbReference type="STRING" id="479433.Caci_2532"/>
<dbReference type="Gene3D" id="1.10.10.10">
    <property type="entry name" value="Winged helix-like DNA-binding domain superfamily/Winged helix DNA-binding domain"/>
    <property type="match status" value="1"/>
</dbReference>
<dbReference type="Proteomes" id="UP000000851">
    <property type="component" value="Chromosome"/>
</dbReference>
<proteinExistence type="predicted"/>
<evidence type="ECO:0000256" key="1">
    <source>
        <dbReference type="SAM" id="MobiDB-lite"/>
    </source>
</evidence>
<dbReference type="InterPro" id="IPR007995">
    <property type="entry name" value="DUF742"/>
</dbReference>
<evidence type="ECO:0000313" key="3">
    <source>
        <dbReference type="Proteomes" id="UP000000851"/>
    </source>
</evidence>
<accession>C7PXJ7</accession>
<dbReference type="PANTHER" id="PTHR36221:SF1">
    <property type="entry name" value="DUF742 DOMAIN-CONTAINING PROTEIN"/>
    <property type="match status" value="1"/>
</dbReference>
<dbReference type="PANTHER" id="PTHR36221">
    <property type="entry name" value="DUF742 DOMAIN-CONTAINING PROTEIN"/>
    <property type="match status" value="1"/>
</dbReference>
<sequence>MQPSQSPRPRHAASDGGPASNPASADIPSPNAAPNSVPNTGPATGPTRAEARRNSEPPTPQRRDSRLERIYVITGGRSAPPAELDLVTLIVAADAAPPDLSPEQATMLRLCRRPLSVAELSAHLRLPFSATAVLVADLLAAGLVVQRRPVRAPGVDPELLKKVINGLRRL</sequence>
<dbReference type="InterPro" id="IPR036388">
    <property type="entry name" value="WH-like_DNA-bd_sf"/>
</dbReference>
<dbReference type="OrthoDB" id="3390328at2"/>
<dbReference type="KEGG" id="cai:Caci_2532"/>
<dbReference type="InParanoid" id="C7PXJ7"/>
<feature type="region of interest" description="Disordered" evidence="1">
    <location>
        <begin position="1"/>
        <end position="68"/>
    </location>
</feature>
<evidence type="ECO:0008006" key="4">
    <source>
        <dbReference type="Google" id="ProtNLM"/>
    </source>
</evidence>
<protein>
    <recommendedName>
        <fullName evidence="4">DUF742 domain-containing protein</fullName>
    </recommendedName>
</protein>
<dbReference type="Pfam" id="PF05331">
    <property type="entry name" value="DUF742"/>
    <property type="match status" value="1"/>
</dbReference>
<gene>
    <name evidence="2" type="ordered locus">Caci_2532</name>
</gene>
<reference evidence="2 3" key="1">
    <citation type="journal article" date="2009" name="Stand. Genomic Sci.">
        <title>Complete genome sequence of Catenulispora acidiphila type strain (ID 139908).</title>
        <authorList>
            <person name="Copeland A."/>
            <person name="Lapidus A."/>
            <person name="Glavina Del Rio T."/>
            <person name="Nolan M."/>
            <person name="Lucas S."/>
            <person name="Chen F."/>
            <person name="Tice H."/>
            <person name="Cheng J.F."/>
            <person name="Bruce D."/>
            <person name="Goodwin L."/>
            <person name="Pitluck S."/>
            <person name="Mikhailova N."/>
            <person name="Pati A."/>
            <person name="Ivanova N."/>
            <person name="Mavromatis K."/>
            <person name="Chen A."/>
            <person name="Palaniappan K."/>
            <person name="Chain P."/>
            <person name="Land M."/>
            <person name="Hauser L."/>
            <person name="Chang Y.J."/>
            <person name="Jeffries C.D."/>
            <person name="Chertkov O."/>
            <person name="Brettin T."/>
            <person name="Detter J.C."/>
            <person name="Han C."/>
            <person name="Ali Z."/>
            <person name="Tindall B.J."/>
            <person name="Goker M."/>
            <person name="Bristow J."/>
            <person name="Eisen J.A."/>
            <person name="Markowitz V."/>
            <person name="Hugenholtz P."/>
            <person name="Kyrpides N.C."/>
            <person name="Klenk H.P."/>
        </authorList>
    </citation>
    <scope>NUCLEOTIDE SEQUENCE [LARGE SCALE GENOMIC DNA]</scope>
    <source>
        <strain evidence="3">DSM 44928 / JCM 14897 / NBRC 102108 / NRRL B-24433 / ID139908</strain>
    </source>
</reference>